<dbReference type="Proteomes" id="UP001500013">
    <property type="component" value="Unassembled WGS sequence"/>
</dbReference>
<dbReference type="PANTHER" id="PTHR43591">
    <property type="entry name" value="METHYLTRANSFERASE"/>
    <property type="match status" value="1"/>
</dbReference>
<keyword evidence="2" id="KW-0808">Transferase</keyword>
<dbReference type="GO" id="GO:0032259">
    <property type="term" value="P:methylation"/>
    <property type="evidence" value="ECO:0007669"/>
    <property type="project" value="UniProtKB-KW"/>
</dbReference>
<evidence type="ECO:0000313" key="2">
    <source>
        <dbReference type="EMBL" id="GAA1966518.1"/>
    </source>
</evidence>
<gene>
    <name evidence="2" type="ORF">GCM10009817_02890</name>
</gene>
<protein>
    <submittedName>
        <fullName evidence="2">Class I SAM-dependent methyltransferase</fullName>
    </submittedName>
</protein>
<keyword evidence="3" id="KW-1185">Reference proteome</keyword>
<organism evidence="2 3">
    <name type="scientific">Terrabacter lapilli</name>
    <dbReference type="NCBI Taxonomy" id="436231"/>
    <lineage>
        <taxon>Bacteria</taxon>
        <taxon>Bacillati</taxon>
        <taxon>Actinomycetota</taxon>
        <taxon>Actinomycetes</taxon>
        <taxon>Micrococcales</taxon>
        <taxon>Intrasporangiaceae</taxon>
        <taxon>Terrabacter</taxon>
    </lineage>
</organism>
<feature type="domain" description="Methyltransferase type 11" evidence="1">
    <location>
        <begin position="93"/>
        <end position="186"/>
    </location>
</feature>
<dbReference type="Gene3D" id="3.40.50.150">
    <property type="entry name" value="Vaccinia Virus protein VP39"/>
    <property type="match status" value="1"/>
</dbReference>
<dbReference type="InterPro" id="IPR029063">
    <property type="entry name" value="SAM-dependent_MTases_sf"/>
</dbReference>
<dbReference type="InterPro" id="IPR013216">
    <property type="entry name" value="Methyltransf_11"/>
</dbReference>
<evidence type="ECO:0000313" key="3">
    <source>
        <dbReference type="Proteomes" id="UP001500013"/>
    </source>
</evidence>
<name>A0ABN2RBD7_9MICO</name>
<dbReference type="GO" id="GO:0008168">
    <property type="term" value="F:methyltransferase activity"/>
    <property type="evidence" value="ECO:0007669"/>
    <property type="project" value="UniProtKB-KW"/>
</dbReference>
<dbReference type="EMBL" id="BAAAPU010000003">
    <property type="protein sequence ID" value="GAA1966518.1"/>
    <property type="molecule type" value="Genomic_DNA"/>
</dbReference>
<dbReference type="SUPFAM" id="SSF53335">
    <property type="entry name" value="S-adenosyl-L-methionine-dependent methyltransferases"/>
    <property type="match status" value="1"/>
</dbReference>
<evidence type="ECO:0000259" key="1">
    <source>
        <dbReference type="Pfam" id="PF08241"/>
    </source>
</evidence>
<dbReference type="CDD" id="cd02440">
    <property type="entry name" value="AdoMet_MTases"/>
    <property type="match status" value="1"/>
</dbReference>
<comment type="caution">
    <text evidence="2">The sequence shown here is derived from an EMBL/GenBank/DDBJ whole genome shotgun (WGS) entry which is preliminary data.</text>
</comment>
<reference evidence="2 3" key="1">
    <citation type="journal article" date="2019" name="Int. J. Syst. Evol. Microbiol.">
        <title>The Global Catalogue of Microorganisms (GCM) 10K type strain sequencing project: providing services to taxonomists for standard genome sequencing and annotation.</title>
        <authorList>
            <consortium name="The Broad Institute Genomics Platform"/>
            <consortium name="The Broad Institute Genome Sequencing Center for Infectious Disease"/>
            <person name="Wu L."/>
            <person name="Ma J."/>
        </authorList>
    </citation>
    <scope>NUCLEOTIDE SEQUENCE [LARGE SCALE GENOMIC DNA]</scope>
    <source>
        <strain evidence="2 3">JCM 15628</strain>
    </source>
</reference>
<sequence length="314" mass="33473">MGTVAVHFVYWDVRPSERTVELDGTEVVGTTDGGSTMSTHTETQDIAADAALKARHAAMWALGDYAAVAREVIPELGRTLVDACHVGPGQDVLDVAAGTGNASLPAARRGARVVACDLAPALLEVGRRLAEEAGVSLDWQQGDAEALPFADASFDVVLSCVGVMFAPHHEAAAAELLRVCRPGATLGLASWTPQGFVGRMFATMRPYAAPPPPGAQPAPLWGDEGHVRRLLGDGVEAFEADKRLLPVRFDSAEDFRDFFRSSYGPAVATYRGIADEPEKVAALDDALADLARGDMEADGRMEWEYLLVTARRSE</sequence>
<proteinExistence type="predicted"/>
<dbReference type="Pfam" id="PF08241">
    <property type="entry name" value="Methyltransf_11"/>
    <property type="match status" value="1"/>
</dbReference>
<keyword evidence="2" id="KW-0489">Methyltransferase</keyword>
<dbReference type="PANTHER" id="PTHR43591:SF24">
    <property type="entry name" value="2-METHOXY-6-POLYPRENYL-1,4-BENZOQUINOL METHYLASE, MITOCHONDRIAL"/>
    <property type="match status" value="1"/>
</dbReference>
<accession>A0ABN2RBD7</accession>